<dbReference type="PIRSF" id="PIRSF017082">
    <property type="entry name" value="YflP"/>
    <property type="match status" value="1"/>
</dbReference>
<dbReference type="Pfam" id="PF03401">
    <property type="entry name" value="TctC"/>
    <property type="match status" value="1"/>
</dbReference>
<comment type="similarity">
    <text evidence="1">Belongs to the UPF0065 (bug) family.</text>
</comment>
<keyword evidence="4" id="KW-1185">Reference proteome</keyword>
<dbReference type="Proteomes" id="UP001196870">
    <property type="component" value="Unassembled WGS sequence"/>
</dbReference>
<name>A0ABS5F5M5_9PROT</name>
<evidence type="ECO:0000256" key="1">
    <source>
        <dbReference type="ARBA" id="ARBA00006987"/>
    </source>
</evidence>
<organism evidence="3 4">
    <name type="scientific">Plastoroseomonas hellenica</name>
    <dbReference type="NCBI Taxonomy" id="2687306"/>
    <lineage>
        <taxon>Bacteria</taxon>
        <taxon>Pseudomonadati</taxon>
        <taxon>Pseudomonadota</taxon>
        <taxon>Alphaproteobacteria</taxon>
        <taxon>Acetobacterales</taxon>
        <taxon>Acetobacteraceae</taxon>
        <taxon>Plastoroseomonas</taxon>
    </lineage>
</organism>
<accession>A0ABS5F5M5</accession>
<protein>
    <submittedName>
        <fullName evidence="3">Tripartite tricarboxylate transporter substrate binding protein</fullName>
    </submittedName>
</protein>
<dbReference type="Gene3D" id="3.40.190.10">
    <property type="entry name" value="Periplasmic binding protein-like II"/>
    <property type="match status" value="1"/>
</dbReference>
<dbReference type="CDD" id="cd07012">
    <property type="entry name" value="PBP2_Bug_TTT"/>
    <property type="match status" value="1"/>
</dbReference>
<dbReference type="EMBL" id="JAAGBB010000042">
    <property type="protein sequence ID" value="MBR0667832.1"/>
    <property type="molecule type" value="Genomic_DNA"/>
</dbReference>
<dbReference type="PANTHER" id="PTHR42928:SF5">
    <property type="entry name" value="BLR1237 PROTEIN"/>
    <property type="match status" value="1"/>
</dbReference>
<comment type="caution">
    <text evidence="3">The sequence shown here is derived from an EMBL/GenBank/DDBJ whole genome shotgun (WGS) entry which is preliminary data.</text>
</comment>
<feature type="signal peptide" evidence="2">
    <location>
        <begin position="1"/>
        <end position="25"/>
    </location>
</feature>
<feature type="chain" id="PRO_5047330145" evidence="2">
    <location>
        <begin position="26"/>
        <end position="322"/>
    </location>
</feature>
<evidence type="ECO:0000313" key="4">
    <source>
        <dbReference type="Proteomes" id="UP001196870"/>
    </source>
</evidence>
<dbReference type="Gene3D" id="3.40.190.150">
    <property type="entry name" value="Bordetella uptake gene, domain 1"/>
    <property type="match status" value="1"/>
</dbReference>
<keyword evidence="2" id="KW-0732">Signal</keyword>
<dbReference type="InterPro" id="IPR042100">
    <property type="entry name" value="Bug_dom1"/>
</dbReference>
<reference evidence="4" key="1">
    <citation type="journal article" date="2021" name="Syst. Appl. Microbiol.">
        <title>Roseomonas hellenica sp. nov., isolated from roots of wild-growing Alkanna tinctoria.</title>
        <authorList>
            <person name="Rat A."/>
            <person name="Naranjo H.D."/>
            <person name="Lebbe L."/>
            <person name="Cnockaert M."/>
            <person name="Krigas N."/>
            <person name="Grigoriadou K."/>
            <person name="Maloupa E."/>
            <person name="Willems A."/>
        </authorList>
    </citation>
    <scope>NUCLEOTIDE SEQUENCE [LARGE SCALE GENOMIC DNA]</scope>
    <source>
        <strain evidence="4">LMG 31523</strain>
    </source>
</reference>
<dbReference type="PANTHER" id="PTHR42928">
    <property type="entry name" value="TRICARBOXYLATE-BINDING PROTEIN"/>
    <property type="match status" value="1"/>
</dbReference>
<gene>
    <name evidence="3" type="ORF">GXW71_25985</name>
</gene>
<sequence length="322" mass="34096">MQRRGVVAAAAAAAAGLSAPRLAQAAWPADRPIQVFCPGPPGGGMDILARSFLPFMQRSLPGANFVVINRPTAGGQQAFEGIATAAPDGFTIGVAQAPNSITLPIERQVRYRVQDFTFLGNAIDDPCGLWVKADSPIRSIADLITAARERPGTVTIGTAGVGSDDHFLVLSLQDAAGVEFSHVPFNGTPPIITNLLSRSIAAGSFNMSEGLALMREGVLRGLAQGGPERWAPTATVPTFRDQGVAVLGGSTRGVVAPPNLPAEIRDRLRQAVAAANADSAWIADAERLNLPLRPMSAEAQERLFLDEDARLRALWARKPWRE</sequence>
<evidence type="ECO:0000256" key="2">
    <source>
        <dbReference type="SAM" id="SignalP"/>
    </source>
</evidence>
<proteinExistence type="inferred from homology"/>
<dbReference type="SUPFAM" id="SSF53850">
    <property type="entry name" value="Periplasmic binding protein-like II"/>
    <property type="match status" value="1"/>
</dbReference>
<evidence type="ECO:0000313" key="3">
    <source>
        <dbReference type="EMBL" id="MBR0667832.1"/>
    </source>
</evidence>
<dbReference type="RefSeq" id="WP_211855611.1">
    <property type="nucleotide sequence ID" value="NZ_JAAGBB010000042.1"/>
</dbReference>
<dbReference type="InterPro" id="IPR005064">
    <property type="entry name" value="BUG"/>
</dbReference>